<sequence length="130" mass="15144">MRIFVVIFSVFLLFSCQPTGYSESNTMSSFANEFEEDDTINMVQFKARVDKNKTEIFDFNVQQSGEFFIDFNQPIEGIVLVIVNDKTKKVIEKIKSNQIINLKKGRYNLITISKKPEPKNREIVFAISRY</sequence>
<dbReference type="AlphaFoldDB" id="A0A383U2W1"/>
<reference evidence="1 2" key="1">
    <citation type="submission" date="2018-09" db="EMBL/GenBank/DDBJ databases">
        <authorList>
            <consortium name="Pathogen Informatics"/>
        </authorList>
    </citation>
    <scope>NUCLEOTIDE SEQUENCE [LARGE SCALE GENOMIC DNA]</scope>
    <source>
        <strain evidence="1 2">OH-22767</strain>
    </source>
</reference>
<proteinExistence type="predicted"/>
<dbReference type="RefSeq" id="WP_133298029.1">
    <property type="nucleotide sequence ID" value="NZ_UNSC01000008.1"/>
</dbReference>
<gene>
    <name evidence="1" type="ORF">SAMEA104719789_01633</name>
</gene>
<accession>A0A383U2W1</accession>
<keyword evidence="2" id="KW-1185">Reference proteome</keyword>
<evidence type="ECO:0000313" key="2">
    <source>
        <dbReference type="Proteomes" id="UP000262142"/>
    </source>
</evidence>
<dbReference type="PROSITE" id="PS51257">
    <property type="entry name" value="PROKAR_LIPOPROTEIN"/>
    <property type="match status" value="1"/>
</dbReference>
<evidence type="ECO:0000313" key="1">
    <source>
        <dbReference type="EMBL" id="SZD74175.1"/>
    </source>
</evidence>
<dbReference type="Proteomes" id="UP000262142">
    <property type="component" value="Unassembled WGS sequence"/>
</dbReference>
<protein>
    <submittedName>
        <fullName evidence="1">Uncharacterized protein</fullName>
    </submittedName>
</protein>
<name>A0A383U2W1_9FLAO</name>
<dbReference type="EMBL" id="UNSC01000008">
    <property type="protein sequence ID" value="SZD74175.1"/>
    <property type="molecule type" value="Genomic_DNA"/>
</dbReference>
<organism evidence="1 2">
    <name type="scientific">Candidatus Ornithobacterium hominis</name>
    <dbReference type="NCBI Taxonomy" id="2497989"/>
    <lineage>
        <taxon>Bacteria</taxon>
        <taxon>Pseudomonadati</taxon>
        <taxon>Bacteroidota</taxon>
        <taxon>Flavobacteriia</taxon>
        <taxon>Flavobacteriales</taxon>
        <taxon>Weeksellaceae</taxon>
        <taxon>Ornithobacterium</taxon>
    </lineage>
</organism>